<keyword evidence="1" id="KW-0812">Transmembrane</keyword>
<keyword evidence="1" id="KW-1133">Transmembrane helix</keyword>
<reference evidence="3 4" key="1">
    <citation type="submission" date="2019-02" db="EMBL/GenBank/DDBJ databases">
        <title>Deep-cultivation of Planctomycetes and their phenomic and genomic characterization uncovers novel biology.</title>
        <authorList>
            <person name="Wiegand S."/>
            <person name="Jogler M."/>
            <person name="Boedeker C."/>
            <person name="Pinto D."/>
            <person name="Vollmers J."/>
            <person name="Rivas-Marin E."/>
            <person name="Kohn T."/>
            <person name="Peeters S.H."/>
            <person name="Heuer A."/>
            <person name="Rast P."/>
            <person name="Oberbeckmann S."/>
            <person name="Bunk B."/>
            <person name="Jeske O."/>
            <person name="Meyerdierks A."/>
            <person name="Storesund J.E."/>
            <person name="Kallscheuer N."/>
            <person name="Luecker S."/>
            <person name="Lage O.M."/>
            <person name="Pohl T."/>
            <person name="Merkel B.J."/>
            <person name="Hornburger P."/>
            <person name="Mueller R.-W."/>
            <person name="Bruemmer F."/>
            <person name="Labrenz M."/>
            <person name="Spormann A.M."/>
            <person name="Op Den Camp H."/>
            <person name="Overmann J."/>
            <person name="Amann R."/>
            <person name="Jetten M.S.M."/>
            <person name="Mascher T."/>
            <person name="Medema M.H."/>
            <person name="Devos D.P."/>
            <person name="Kaster A.-K."/>
            <person name="Ovreas L."/>
            <person name="Rohde M."/>
            <person name="Galperin M.Y."/>
            <person name="Jogler C."/>
        </authorList>
    </citation>
    <scope>NUCLEOTIDE SEQUENCE [LARGE SCALE GENOMIC DNA]</scope>
    <source>
        <strain evidence="3 4">Pla123a</strain>
    </source>
</reference>
<proteinExistence type="predicted"/>
<dbReference type="AlphaFoldDB" id="A0A5C5ZEW7"/>
<dbReference type="NCBIfam" id="TIGR02532">
    <property type="entry name" value="IV_pilin_GFxxxE"/>
    <property type="match status" value="1"/>
</dbReference>
<dbReference type="InterPro" id="IPR012902">
    <property type="entry name" value="N_methyl_site"/>
</dbReference>
<protein>
    <recommendedName>
        <fullName evidence="2">DUF1559 domain-containing protein</fullName>
    </recommendedName>
</protein>
<dbReference type="PANTHER" id="PTHR30093:SF2">
    <property type="entry name" value="TYPE II SECRETION SYSTEM PROTEIN H"/>
    <property type="match status" value="1"/>
</dbReference>
<dbReference type="Gene3D" id="3.30.700.10">
    <property type="entry name" value="Glycoprotein, Type 4 Pilin"/>
    <property type="match status" value="1"/>
</dbReference>
<dbReference type="InterPro" id="IPR011453">
    <property type="entry name" value="DUF1559"/>
</dbReference>
<evidence type="ECO:0000313" key="4">
    <source>
        <dbReference type="Proteomes" id="UP000318478"/>
    </source>
</evidence>
<keyword evidence="4" id="KW-1185">Reference proteome</keyword>
<dbReference type="NCBIfam" id="TIGR04294">
    <property type="entry name" value="pre_pil_HX9DG"/>
    <property type="match status" value="1"/>
</dbReference>
<dbReference type="SUPFAM" id="SSF54523">
    <property type="entry name" value="Pili subunits"/>
    <property type="match status" value="1"/>
</dbReference>
<dbReference type="Pfam" id="PF07963">
    <property type="entry name" value="N_methyl"/>
    <property type="match status" value="1"/>
</dbReference>
<name>A0A5C5ZEW7_9BACT</name>
<dbReference type="OrthoDB" id="289947at2"/>
<comment type="caution">
    <text evidence="3">The sequence shown here is derived from an EMBL/GenBank/DDBJ whole genome shotgun (WGS) entry which is preliminary data.</text>
</comment>
<dbReference type="Pfam" id="PF07596">
    <property type="entry name" value="SBP_bac_10"/>
    <property type="match status" value="1"/>
</dbReference>
<gene>
    <name evidence="3" type="ORF">Pla123a_05150</name>
</gene>
<dbReference type="InterPro" id="IPR027558">
    <property type="entry name" value="Pre_pil_HX9DG_C"/>
</dbReference>
<organism evidence="3 4">
    <name type="scientific">Posidoniimonas polymericola</name>
    <dbReference type="NCBI Taxonomy" id="2528002"/>
    <lineage>
        <taxon>Bacteria</taxon>
        <taxon>Pseudomonadati</taxon>
        <taxon>Planctomycetota</taxon>
        <taxon>Planctomycetia</taxon>
        <taxon>Pirellulales</taxon>
        <taxon>Lacipirellulaceae</taxon>
        <taxon>Posidoniimonas</taxon>
    </lineage>
</organism>
<feature type="domain" description="DUF1559" evidence="2">
    <location>
        <begin position="35"/>
        <end position="314"/>
    </location>
</feature>
<dbReference type="InterPro" id="IPR045584">
    <property type="entry name" value="Pilin-like"/>
</dbReference>
<evidence type="ECO:0000313" key="3">
    <source>
        <dbReference type="EMBL" id="TWT85708.1"/>
    </source>
</evidence>
<dbReference type="PANTHER" id="PTHR30093">
    <property type="entry name" value="GENERAL SECRETION PATHWAY PROTEIN G"/>
    <property type="match status" value="1"/>
</dbReference>
<evidence type="ECO:0000259" key="2">
    <source>
        <dbReference type="Pfam" id="PF07596"/>
    </source>
</evidence>
<evidence type="ECO:0000256" key="1">
    <source>
        <dbReference type="SAM" id="Phobius"/>
    </source>
</evidence>
<keyword evidence="1" id="KW-0472">Membrane</keyword>
<accession>A0A5C5ZEW7</accession>
<dbReference type="EMBL" id="SJPO01000001">
    <property type="protein sequence ID" value="TWT85708.1"/>
    <property type="molecule type" value="Genomic_DNA"/>
</dbReference>
<feature type="transmembrane region" description="Helical" evidence="1">
    <location>
        <begin position="12"/>
        <end position="34"/>
    </location>
</feature>
<dbReference type="RefSeq" id="WP_146583950.1">
    <property type="nucleotide sequence ID" value="NZ_SJPO01000001.1"/>
</dbReference>
<sequence>MRLKYPHVRAFTLVELLVVIAIIGVLISLLLPAVQSAREAARRSSCQNNLKQMALAMHNYHDTYRMFPPARLSKDPKFGHMVGLLPFIEEGNVADLFDRTAPGGFADPSHQPLANLEVGLVRCPSNPITDPIKMRLSSSTGSSYGDFLTTTGTTSDPGAAGILTGWALDYWVNHGINSSAYELVNPGADRPSPIFKGDEPKMSKVTDGLSNTTMVVEHAGYDQHFVRGVGMPMPSDDVTLDQPGAWGTWLGWCAFMVQTYPSYTAETYPTTLRNIPAGTDCAINCNNSQGVFGFHPGGAHAGMGDGSVRLLAEDTSARVLMFLVSRDSAEVIDD</sequence>
<dbReference type="Proteomes" id="UP000318478">
    <property type="component" value="Unassembled WGS sequence"/>
</dbReference>